<proteinExistence type="predicted"/>
<evidence type="ECO:0000313" key="3">
    <source>
        <dbReference type="EMBL" id="CCC49628.1"/>
    </source>
</evidence>
<evidence type="ECO:0000256" key="2">
    <source>
        <dbReference type="SAM" id="SignalP"/>
    </source>
</evidence>
<dbReference type="EMBL" id="HE573024">
    <property type="protein sequence ID" value="CCC49628.1"/>
    <property type="molecule type" value="Genomic_DNA"/>
</dbReference>
<accession>G0U0M9</accession>
<name>G0U0M9_TRYVY</name>
<evidence type="ECO:0000256" key="1">
    <source>
        <dbReference type="SAM" id="MobiDB-lite"/>
    </source>
</evidence>
<feature type="region of interest" description="Disordered" evidence="1">
    <location>
        <begin position="166"/>
        <end position="188"/>
    </location>
</feature>
<organism evidence="3">
    <name type="scientific">Trypanosoma vivax (strain Y486)</name>
    <dbReference type="NCBI Taxonomy" id="1055687"/>
    <lineage>
        <taxon>Eukaryota</taxon>
        <taxon>Discoba</taxon>
        <taxon>Euglenozoa</taxon>
        <taxon>Kinetoplastea</taxon>
        <taxon>Metakinetoplastina</taxon>
        <taxon>Trypanosomatida</taxon>
        <taxon>Trypanosomatidae</taxon>
        <taxon>Trypanosoma</taxon>
        <taxon>Duttonella</taxon>
    </lineage>
</organism>
<gene>
    <name evidence="3" type="ORF">TVY486_0802370</name>
</gene>
<keyword evidence="2" id="KW-0732">Signal</keyword>
<feature type="chain" id="PRO_5003410223" evidence="2">
    <location>
        <begin position="27"/>
        <end position="225"/>
    </location>
</feature>
<reference evidence="3" key="1">
    <citation type="journal article" date="2012" name="Proc. Natl. Acad. Sci. U.S.A.">
        <title>Antigenic diversity is generated by distinct evolutionary mechanisms in African trypanosome species.</title>
        <authorList>
            <person name="Jackson A.P."/>
            <person name="Berry A."/>
            <person name="Aslett M."/>
            <person name="Allison H.C."/>
            <person name="Burton P."/>
            <person name="Vavrova-Anderson J."/>
            <person name="Brown R."/>
            <person name="Browne H."/>
            <person name="Corton N."/>
            <person name="Hauser H."/>
            <person name="Gamble J."/>
            <person name="Gilderthorp R."/>
            <person name="Marcello L."/>
            <person name="McQuillan J."/>
            <person name="Otto T.D."/>
            <person name="Quail M.A."/>
            <person name="Sanders M.J."/>
            <person name="van Tonder A."/>
            <person name="Ginger M.L."/>
            <person name="Field M.C."/>
            <person name="Barry J.D."/>
            <person name="Hertz-Fowler C."/>
            <person name="Berriman M."/>
        </authorList>
    </citation>
    <scope>NUCLEOTIDE SEQUENCE</scope>
    <source>
        <strain evidence="3">Y486</strain>
    </source>
</reference>
<dbReference type="AlphaFoldDB" id="G0U0M9"/>
<dbReference type="VEuPathDB" id="TriTrypDB:TvY486_0802370"/>
<feature type="signal peptide" evidence="2">
    <location>
        <begin position="1"/>
        <end position="26"/>
    </location>
</feature>
<sequence>MRARSAVIFAVAVAFLGGRAITSARAGEPFYTQTIVGLNCCNVTSASGDGNCTGIHNLGIAVDLCELEKDNGENKVDCFVSDKKGGTHLFCNSTRGTILTVTNCTLGDLSGGAIKGCSRLEKIQLQMTAGPNEGAGFSVKNHTLARFANVVLTDCSVDSAWEHREKEGGNATVDEGNATNETDADNRESTSFNTSAFLCAALFFRFLSAALPHEAPQFAVPHCCS</sequence>
<protein>
    <submittedName>
        <fullName evidence="3">Uncharacterized protein</fullName>
    </submittedName>
</protein>